<name>A0ABR3ESH0_9AGAR</name>
<protein>
    <submittedName>
        <fullName evidence="2">Uncharacterized protein</fullName>
    </submittedName>
</protein>
<feature type="region of interest" description="Disordered" evidence="1">
    <location>
        <begin position="115"/>
        <end position="140"/>
    </location>
</feature>
<evidence type="ECO:0000313" key="2">
    <source>
        <dbReference type="EMBL" id="KAL0565864.1"/>
    </source>
</evidence>
<proteinExistence type="predicted"/>
<gene>
    <name evidence="2" type="ORF">V5O48_016152</name>
</gene>
<comment type="caution">
    <text evidence="2">The sequence shown here is derived from an EMBL/GenBank/DDBJ whole genome shotgun (WGS) entry which is preliminary data.</text>
</comment>
<evidence type="ECO:0000313" key="3">
    <source>
        <dbReference type="Proteomes" id="UP001465976"/>
    </source>
</evidence>
<dbReference type="EMBL" id="JBAHYK010002093">
    <property type="protein sequence ID" value="KAL0565864.1"/>
    <property type="molecule type" value="Genomic_DNA"/>
</dbReference>
<keyword evidence="3" id="KW-1185">Reference proteome</keyword>
<dbReference type="Proteomes" id="UP001465976">
    <property type="component" value="Unassembled WGS sequence"/>
</dbReference>
<evidence type="ECO:0000256" key="1">
    <source>
        <dbReference type="SAM" id="MobiDB-lite"/>
    </source>
</evidence>
<sequence length="211" mass="23331">MARTHTNMIYYYTHPHPHSQRSTRSTLAVRAIAPHLFHPSQNCRFVNGPSHLKIMFKPKGSFKKRRIQAVQDAENLTEGGEKRFTSPWMGNALVITHKDKSPLDPNCGPKVVGWQPEPEPEASPNLMGWSPSGAAPVPNMRSTTYMHTQPPPCPPQLVAAPFQPGCRMNVDEKKLQDRASQLTSVLGFTVGPTMAAAMAIGQTGMLRGWHC</sequence>
<accession>A0ABR3ESH0</accession>
<reference evidence="2 3" key="1">
    <citation type="submission" date="2024-02" db="EMBL/GenBank/DDBJ databases">
        <title>A draft genome for the cacao thread blight pathogen Marasmius crinis-equi.</title>
        <authorList>
            <person name="Cohen S.P."/>
            <person name="Baruah I.K."/>
            <person name="Amoako-Attah I."/>
            <person name="Bukari Y."/>
            <person name="Meinhardt L.W."/>
            <person name="Bailey B.A."/>
        </authorList>
    </citation>
    <scope>NUCLEOTIDE SEQUENCE [LARGE SCALE GENOMIC DNA]</scope>
    <source>
        <strain evidence="2 3">GH-76</strain>
    </source>
</reference>
<organism evidence="2 3">
    <name type="scientific">Marasmius crinis-equi</name>
    <dbReference type="NCBI Taxonomy" id="585013"/>
    <lineage>
        <taxon>Eukaryota</taxon>
        <taxon>Fungi</taxon>
        <taxon>Dikarya</taxon>
        <taxon>Basidiomycota</taxon>
        <taxon>Agaricomycotina</taxon>
        <taxon>Agaricomycetes</taxon>
        <taxon>Agaricomycetidae</taxon>
        <taxon>Agaricales</taxon>
        <taxon>Marasmiineae</taxon>
        <taxon>Marasmiaceae</taxon>
        <taxon>Marasmius</taxon>
    </lineage>
</organism>